<dbReference type="AlphaFoldDB" id="A0A5N5DQV8"/>
<comment type="caution">
    <text evidence="1">The sequence shown here is derived from an EMBL/GenBank/DDBJ whole genome shotgun (WGS) entry which is preliminary data.</text>
</comment>
<dbReference type="Proteomes" id="UP000325902">
    <property type="component" value="Unassembled WGS sequence"/>
</dbReference>
<gene>
    <name evidence="1" type="ORF">DBV05_g2079</name>
</gene>
<reference evidence="1 2" key="1">
    <citation type="journal article" date="2019" name="Sci. Rep.">
        <title>A multi-omics analysis of the grapevine pathogen Lasiodiplodia theobromae reveals that temperature affects the expression of virulence- and pathogenicity-related genes.</title>
        <authorList>
            <person name="Felix C."/>
            <person name="Meneses R."/>
            <person name="Goncalves M.F.M."/>
            <person name="Tilleman L."/>
            <person name="Duarte A.S."/>
            <person name="Jorrin-Novo J.V."/>
            <person name="Van de Peer Y."/>
            <person name="Deforce D."/>
            <person name="Van Nieuwerburgh F."/>
            <person name="Esteves A.C."/>
            <person name="Alves A."/>
        </authorList>
    </citation>
    <scope>NUCLEOTIDE SEQUENCE [LARGE SCALE GENOMIC DNA]</scope>
    <source>
        <strain evidence="1 2">LA-SOL3</strain>
    </source>
</reference>
<organism evidence="1 2">
    <name type="scientific">Lasiodiplodia theobromae</name>
    <dbReference type="NCBI Taxonomy" id="45133"/>
    <lineage>
        <taxon>Eukaryota</taxon>
        <taxon>Fungi</taxon>
        <taxon>Dikarya</taxon>
        <taxon>Ascomycota</taxon>
        <taxon>Pezizomycotina</taxon>
        <taxon>Dothideomycetes</taxon>
        <taxon>Dothideomycetes incertae sedis</taxon>
        <taxon>Botryosphaeriales</taxon>
        <taxon>Botryosphaeriaceae</taxon>
        <taxon>Lasiodiplodia</taxon>
    </lineage>
</organism>
<evidence type="ECO:0000313" key="2">
    <source>
        <dbReference type="Proteomes" id="UP000325902"/>
    </source>
</evidence>
<keyword evidence="2" id="KW-1185">Reference proteome</keyword>
<dbReference type="EMBL" id="VCHE01000008">
    <property type="protein sequence ID" value="KAB2579272.1"/>
    <property type="molecule type" value="Genomic_DNA"/>
</dbReference>
<sequence>MAATFQVGQQVLLTYDTSGGECVQKLQVYDRRETNGNWSYQLSYTHAPQQLFFLGMNDGNNKYWFEEHKLQAA</sequence>
<accession>A0A5N5DQV8</accession>
<evidence type="ECO:0000313" key="1">
    <source>
        <dbReference type="EMBL" id="KAB2579272.1"/>
    </source>
</evidence>
<name>A0A5N5DQV8_9PEZI</name>
<protein>
    <submittedName>
        <fullName evidence="1">Uncharacterized protein</fullName>
    </submittedName>
</protein>
<proteinExistence type="predicted"/>